<proteinExistence type="predicted"/>
<keyword evidence="3" id="KW-1185">Reference proteome</keyword>
<feature type="transmembrane region" description="Helical" evidence="1">
    <location>
        <begin position="328"/>
        <end position="347"/>
    </location>
</feature>
<organism evidence="2 3">
    <name type="scientific">Corallococcus sicarius</name>
    <dbReference type="NCBI Taxonomy" id="2316726"/>
    <lineage>
        <taxon>Bacteria</taxon>
        <taxon>Pseudomonadati</taxon>
        <taxon>Myxococcota</taxon>
        <taxon>Myxococcia</taxon>
        <taxon>Myxococcales</taxon>
        <taxon>Cystobacterineae</taxon>
        <taxon>Myxococcaceae</taxon>
        <taxon>Corallococcus</taxon>
    </lineage>
</organism>
<accession>A0A3A8NRL1</accession>
<sequence length="469" mass="51602">GAIPLLMARAPRVDLYFAYYLGQDRFGAWPFLLARLIGGRDWTAEGLAAVLIAATWTSIFPLAWLSRQGVVAVGLCVLVPLVLALPEEVRPYLLDISQPYGWQFAMLAWTWMGLRGLMEARTRPAVWGWGAATTVAAGLTLWMSTSSLPSLIVFLGVEALRARTRGLTGWHRFAAAAIPLVVGGTFERQLRRLYHRFAKRNHGHEFRTIVELDRGHLGENLRQMTALLWTGPVPLAGVLLVLLAIAATWAVRHGRRGWSAWAALPEPAWLALGCGLAALAQLPLLVAVSHVRVNDYSIRYLAPAHALALVALGVLVLAWLAARVSEGVLRAAGALTVVTLAVGALTFRGPPEVKPKHASTRDAALEMARLAPGRLLMGGYWDVFHLAGLQPLASQMVPVPTPEDHQRTAYDTPRVKTASDLVWVQRREAPFQPVPLERVLQGVKFQREPEPWLSVPDYVFWKYVRASTP</sequence>
<dbReference type="AlphaFoldDB" id="A0A3A8NRL1"/>
<feature type="transmembrane region" description="Helical" evidence="1">
    <location>
        <begin position="169"/>
        <end position="186"/>
    </location>
</feature>
<dbReference type="EMBL" id="RAWG01000018">
    <property type="protein sequence ID" value="RKH46733.1"/>
    <property type="molecule type" value="Genomic_DNA"/>
</dbReference>
<evidence type="ECO:0000313" key="2">
    <source>
        <dbReference type="EMBL" id="RKH46733.1"/>
    </source>
</evidence>
<gene>
    <name evidence="2" type="ORF">D7X12_04535</name>
</gene>
<feature type="transmembrane region" description="Helical" evidence="1">
    <location>
        <begin position="42"/>
        <end position="62"/>
    </location>
</feature>
<dbReference type="Proteomes" id="UP000273405">
    <property type="component" value="Unassembled WGS sequence"/>
</dbReference>
<keyword evidence="1" id="KW-0472">Membrane</keyword>
<keyword evidence="1" id="KW-0812">Transmembrane</keyword>
<dbReference type="OrthoDB" id="5515842at2"/>
<name>A0A3A8NRL1_9BACT</name>
<reference evidence="3" key="1">
    <citation type="submission" date="2018-09" db="EMBL/GenBank/DDBJ databases">
        <authorList>
            <person name="Livingstone P.G."/>
            <person name="Whitworth D.E."/>
        </authorList>
    </citation>
    <scope>NUCLEOTIDE SEQUENCE [LARGE SCALE GENOMIC DNA]</scope>
    <source>
        <strain evidence="3">CA040B</strain>
    </source>
</reference>
<evidence type="ECO:0008006" key="4">
    <source>
        <dbReference type="Google" id="ProtNLM"/>
    </source>
</evidence>
<feature type="non-terminal residue" evidence="2">
    <location>
        <position position="1"/>
    </location>
</feature>
<protein>
    <recommendedName>
        <fullName evidence="4">Glycosyltransferase RgtA/B/C/D-like domain-containing protein</fullName>
    </recommendedName>
</protein>
<keyword evidence="1" id="KW-1133">Transmembrane helix</keyword>
<feature type="transmembrane region" description="Helical" evidence="1">
    <location>
        <begin position="226"/>
        <end position="249"/>
    </location>
</feature>
<evidence type="ECO:0000256" key="1">
    <source>
        <dbReference type="SAM" id="Phobius"/>
    </source>
</evidence>
<feature type="transmembrane region" description="Helical" evidence="1">
    <location>
        <begin position="129"/>
        <end position="157"/>
    </location>
</feature>
<feature type="transmembrane region" description="Helical" evidence="1">
    <location>
        <begin position="269"/>
        <end position="288"/>
    </location>
</feature>
<comment type="caution">
    <text evidence="2">The sequence shown here is derived from an EMBL/GenBank/DDBJ whole genome shotgun (WGS) entry which is preliminary data.</text>
</comment>
<evidence type="ECO:0000313" key="3">
    <source>
        <dbReference type="Proteomes" id="UP000273405"/>
    </source>
</evidence>
<dbReference type="RefSeq" id="WP_120624037.1">
    <property type="nucleotide sequence ID" value="NZ_RAWG01000018.1"/>
</dbReference>
<feature type="transmembrane region" description="Helical" evidence="1">
    <location>
        <begin position="300"/>
        <end position="322"/>
    </location>
</feature>
<feature type="transmembrane region" description="Helical" evidence="1">
    <location>
        <begin position="69"/>
        <end position="85"/>
    </location>
</feature>
<feature type="transmembrane region" description="Helical" evidence="1">
    <location>
        <begin position="100"/>
        <end position="117"/>
    </location>
</feature>